<dbReference type="EMBL" id="AOIP01000015">
    <property type="protein sequence ID" value="ELZ07694.1"/>
    <property type="molecule type" value="Genomic_DNA"/>
</dbReference>
<protein>
    <recommendedName>
        <fullName evidence="1">SprT-like domain-containing protein</fullName>
    </recommendedName>
</protein>
<evidence type="ECO:0000313" key="3">
    <source>
        <dbReference type="Proteomes" id="UP000011591"/>
    </source>
</evidence>
<organism evidence="2 3">
    <name type="scientific">Natrialba aegyptia DSM 13077</name>
    <dbReference type="NCBI Taxonomy" id="1227491"/>
    <lineage>
        <taxon>Archaea</taxon>
        <taxon>Methanobacteriati</taxon>
        <taxon>Methanobacteriota</taxon>
        <taxon>Stenosarchaea group</taxon>
        <taxon>Halobacteria</taxon>
        <taxon>Halobacteriales</taxon>
        <taxon>Natrialbaceae</taxon>
        <taxon>Natrialba</taxon>
    </lineage>
</organism>
<dbReference type="Pfam" id="PF10263">
    <property type="entry name" value="SprT-like"/>
    <property type="match status" value="1"/>
</dbReference>
<evidence type="ECO:0000259" key="1">
    <source>
        <dbReference type="SMART" id="SM00731"/>
    </source>
</evidence>
<dbReference type="Proteomes" id="UP000011591">
    <property type="component" value="Unassembled WGS sequence"/>
</dbReference>
<dbReference type="PATRIC" id="fig|1227491.4.peg.1356"/>
<proteinExistence type="predicted"/>
<sequence>MRVGSSRAAKDAPEVGQFDVLIGRISRSPTVCHRVPVTDGEDNRLTIDDEIIARARIHARDVLADADFELDLSALEWTVSTRAKRRAGACRWHADRETATIILARRAYDRYDWPEFAGIVRHELVHAWEFRRFGESGHGPRFRERATELDAPRHCRSFTEPRYVLRCLAADCDWTAQRHRASKPVRSPDGYRCGNCGAAYEVEHAASGRTWTTASEFGGAKAALGDEW</sequence>
<name>M0BDH1_9EURY</name>
<dbReference type="InterPro" id="IPR006640">
    <property type="entry name" value="SprT-like_domain"/>
</dbReference>
<dbReference type="SMART" id="SM00731">
    <property type="entry name" value="SprT"/>
    <property type="match status" value="1"/>
</dbReference>
<dbReference type="GO" id="GO:0006950">
    <property type="term" value="P:response to stress"/>
    <property type="evidence" value="ECO:0007669"/>
    <property type="project" value="UniProtKB-ARBA"/>
</dbReference>
<reference evidence="2 3" key="1">
    <citation type="journal article" date="2014" name="PLoS Genet.">
        <title>Phylogenetically driven sequencing of extremely halophilic archaea reveals strategies for static and dynamic osmo-response.</title>
        <authorList>
            <person name="Becker E.A."/>
            <person name="Seitzer P.M."/>
            <person name="Tritt A."/>
            <person name="Larsen D."/>
            <person name="Krusor M."/>
            <person name="Yao A.I."/>
            <person name="Wu D."/>
            <person name="Madern D."/>
            <person name="Eisen J.A."/>
            <person name="Darling A.E."/>
            <person name="Facciotti M.T."/>
        </authorList>
    </citation>
    <scope>NUCLEOTIDE SEQUENCE [LARGE SCALE GENOMIC DNA]</scope>
    <source>
        <strain evidence="2 3">DSM 13077</strain>
    </source>
</reference>
<keyword evidence="3" id="KW-1185">Reference proteome</keyword>
<evidence type="ECO:0000313" key="2">
    <source>
        <dbReference type="EMBL" id="ELZ07694.1"/>
    </source>
</evidence>
<gene>
    <name evidence="2" type="ORF">C480_06561</name>
</gene>
<feature type="domain" description="SprT-like" evidence="1">
    <location>
        <begin position="55"/>
        <end position="203"/>
    </location>
</feature>
<accession>M0BDH1</accession>
<dbReference type="AlphaFoldDB" id="M0BDH1"/>
<comment type="caution">
    <text evidence="2">The sequence shown here is derived from an EMBL/GenBank/DDBJ whole genome shotgun (WGS) entry which is preliminary data.</text>
</comment>